<keyword evidence="2" id="KW-1185">Reference proteome</keyword>
<protein>
    <submittedName>
        <fullName evidence="1">Uncharacterized protein</fullName>
    </submittedName>
</protein>
<name>A0A8H7ANU0_9EURO</name>
<dbReference type="AlphaFoldDB" id="A0A8H7ANU0"/>
<dbReference type="EMBL" id="JAACFV010000026">
    <property type="protein sequence ID" value="KAF7510799.1"/>
    <property type="molecule type" value="Genomic_DNA"/>
</dbReference>
<evidence type="ECO:0000313" key="1">
    <source>
        <dbReference type="EMBL" id="KAF7510799.1"/>
    </source>
</evidence>
<comment type="caution">
    <text evidence="1">The sequence shown here is derived from an EMBL/GenBank/DDBJ whole genome shotgun (WGS) entry which is preliminary data.</text>
</comment>
<sequence>MAVASQQNGSLINPTLQLFGPLAGHFTVSGSYSHTPQRNAEPRKFDWEDENMFQSMSLLISRVAVDIARPEEMDMFNDACRESGKFRRTTEAVARAYYQRGMDVKNRRRTSDMKAAIILKEAMQNARGVCFENFFRTKKHRRTLPTAPGR</sequence>
<gene>
    <name evidence="1" type="ORF">GJ744_005899</name>
</gene>
<accession>A0A8H7ANU0</accession>
<reference evidence="1" key="1">
    <citation type="submission" date="2020-02" db="EMBL/GenBank/DDBJ databases">
        <authorList>
            <person name="Palmer J.M."/>
        </authorList>
    </citation>
    <scope>NUCLEOTIDE SEQUENCE</scope>
    <source>
        <strain evidence="1">EPUS1.4</strain>
        <tissue evidence="1">Thallus</tissue>
    </source>
</reference>
<dbReference type="Proteomes" id="UP000606974">
    <property type="component" value="Unassembled WGS sequence"/>
</dbReference>
<organism evidence="1 2">
    <name type="scientific">Endocarpon pusillum</name>
    <dbReference type="NCBI Taxonomy" id="364733"/>
    <lineage>
        <taxon>Eukaryota</taxon>
        <taxon>Fungi</taxon>
        <taxon>Dikarya</taxon>
        <taxon>Ascomycota</taxon>
        <taxon>Pezizomycotina</taxon>
        <taxon>Eurotiomycetes</taxon>
        <taxon>Chaetothyriomycetidae</taxon>
        <taxon>Verrucariales</taxon>
        <taxon>Verrucariaceae</taxon>
        <taxon>Endocarpon</taxon>
    </lineage>
</organism>
<evidence type="ECO:0000313" key="2">
    <source>
        <dbReference type="Proteomes" id="UP000606974"/>
    </source>
</evidence>
<proteinExistence type="predicted"/>